<name>A0A9P6KRH3_9PLEO</name>
<sequence length="261" mass="28325">MEKKNGVGLNLDDAQRQAAWAAPFLGWTSGAAGVGEVNSIPHLLQGTRPKKSELQPAPLPSTLYLPSRIPAPNKNVQRLFEAVAVRTSAARDHHTSSYHPSSLAHRDDVIERSHLELPILVAGIHMKAAVAVPTRLPASAGSKDICCGHCFLPTATCGHSNQPMFAASKSTKTQQPAHVRRFPVDQDTATTTALAPSAHRIVFRTEPEYTWYRPDGTNQVLLISIPKHNNGASALHIEVPTSLVPITVLPWYPLKYCLGTH</sequence>
<evidence type="ECO:0000313" key="2">
    <source>
        <dbReference type="Proteomes" id="UP000756921"/>
    </source>
</evidence>
<comment type="caution">
    <text evidence="1">The sequence shown here is derived from an EMBL/GenBank/DDBJ whole genome shotgun (WGS) entry which is preliminary data.</text>
</comment>
<protein>
    <submittedName>
        <fullName evidence="1">Uncharacterized protein</fullName>
    </submittedName>
</protein>
<dbReference type="EMBL" id="WJXW01000005">
    <property type="protein sequence ID" value="KAF9736207.1"/>
    <property type="molecule type" value="Genomic_DNA"/>
</dbReference>
<keyword evidence="2" id="KW-1185">Reference proteome</keyword>
<proteinExistence type="predicted"/>
<dbReference type="Proteomes" id="UP000756921">
    <property type="component" value="Unassembled WGS sequence"/>
</dbReference>
<gene>
    <name evidence="1" type="ORF">PMIN01_06122</name>
</gene>
<dbReference type="AlphaFoldDB" id="A0A9P6KRH3"/>
<organism evidence="1 2">
    <name type="scientific">Paraphaeosphaeria minitans</name>
    <dbReference type="NCBI Taxonomy" id="565426"/>
    <lineage>
        <taxon>Eukaryota</taxon>
        <taxon>Fungi</taxon>
        <taxon>Dikarya</taxon>
        <taxon>Ascomycota</taxon>
        <taxon>Pezizomycotina</taxon>
        <taxon>Dothideomycetes</taxon>
        <taxon>Pleosporomycetidae</taxon>
        <taxon>Pleosporales</taxon>
        <taxon>Massarineae</taxon>
        <taxon>Didymosphaeriaceae</taxon>
        <taxon>Paraphaeosphaeria</taxon>
    </lineage>
</organism>
<evidence type="ECO:0000313" key="1">
    <source>
        <dbReference type="EMBL" id="KAF9736207.1"/>
    </source>
</evidence>
<accession>A0A9P6KRH3</accession>
<reference evidence="1" key="1">
    <citation type="journal article" date="2020" name="Mol. Plant Microbe Interact.">
        <title>Genome Sequence of the Biocontrol Agent Coniothyrium minitans strain Conio (IMI 134523).</title>
        <authorList>
            <person name="Patel D."/>
            <person name="Shittu T.A."/>
            <person name="Baroncelli R."/>
            <person name="Muthumeenakshi S."/>
            <person name="Osborne T.H."/>
            <person name="Janganan T.K."/>
            <person name="Sreenivasaprasad S."/>
        </authorList>
    </citation>
    <scope>NUCLEOTIDE SEQUENCE</scope>
    <source>
        <strain evidence="1">Conio</strain>
    </source>
</reference>